<keyword evidence="1" id="KW-0378">Hydrolase</keyword>
<organism evidence="3 4">
    <name type="scientific">Vitis vinifera</name>
    <name type="common">Grape</name>
    <dbReference type="NCBI Taxonomy" id="29760"/>
    <lineage>
        <taxon>Eukaryota</taxon>
        <taxon>Viridiplantae</taxon>
        <taxon>Streptophyta</taxon>
        <taxon>Embryophyta</taxon>
        <taxon>Tracheophyta</taxon>
        <taxon>Spermatophyta</taxon>
        <taxon>Magnoliopsida</taxon>
        <taxon>eudicotyledons</taxon>
        <taxon>Gunneridae</taxon>
        <taxon>Pentapetalae</taxon>
        <taxon>rosids</taxon>
        <taxon>Vitales</taxon>
        <taxon>Vitaceae</taxon>
        <taxon>Viteae</taxon>
        <taxon>Vitis</taxon>
    </lineage>
</organism>
<dbReference type="Gene3D" id="3.30.420.10">
    <property type="entry name" value="Ribonuclease H-like superfamily/Ribonuclease H"/>
    <property type="match status" value="1"/>
</dbReference>
<dbReference type="InterPro" id="IPR001584">
    <property type="entry name" value="Integrase_cat-core"/>
</dbReference>
<reference evidence="3 4" key="1">
    <citation type="journal article" date="2018" name="PLoS Genet.">
        <title>Population sequencing reveals clonal diversity and ancestral inbreeding in the grapevine cultivar Chardonnay.</title>
        <authorList>
            <person name="Roach M.J."/>
            <person name="Johnson D.L."/>
            <person name="Bohlmann J."/>
            <person name="van Vuuren H.J."/>
            <person name="Jones S.J."/>
            <person name="Pretorius I.S."/>
            <person name="Schmidt S.A."/>
            <person name="Borneman A.R."/>
        </authorList>
    </citation>
    <scope>NUCLEOTIDE SEQUENCE [LARGE SCALE GENOMIC DNA]</scope>
    <source>
        <strain evidence="4">cv. Chardonnay</strain>
        <tissue evidence="3">Leaf</tissue>
    </source>
</reference>
<evidence type="ECO:0000313" key="4">
    <source>
        <dbReference type="Proteomes" id="UP000288805"/>
    </source>
</evidence>
<name>A0A438INT5_VITVI</name>
<dbReference type="PANTHER" id="PTHR42648:SF26">
    <property type="entry name" value="INTEGRASE CATALYTIC DOMAIN-CONTAINING PROTEIN"/>
    <property type="match status" value="1"/>
</dbReference>
<proteinExistence type="predicted"/>
<evidence type="ECO:0000256" key="1">
    <source>
        <dbReference type="ARBA" id="ARBA00022670"/>
    </source>
</evidence>
<dbReference type="SUPFAM" id="SSF53098">
    <property type="entry name" value="Ribonuclease H-like"/>
    <property type="match status" value="1"/>
</dbReference>
<evidence type="ECO:0000259" key="2">
    <source>
        <dbReference type="PROSITE" id="PS50994"/>
    </source>
</evidence>
<dbReference type="AlphaFoldDB" id="A0A438INT5"/>
<gene>
    <name evidence="3" type="primary">AtMg00820_11</name>
    <name evidence="3" type="ORF">CK203_034264</name>
</gene>
<feature type="domain" description="Integrase catalytic" evidence="2">
    <location>
        <begin position="52"/>
        <end position="243"/>
    </location>
</feature>
<dbReference type="GO" id="GO:0006508">
    <property type="term" value="P:proteolysis"/>
    <property type="evidence" value="ECO:0007669"/>
    <property type="project" value="UniProtKB-KW"/>
</dbReference>
<dbReference type="Proteomes" id="UP000288805">
    <property type="component" value="Unassembled WGS sequence"/>
</dbReference>
<comment type="caution">
    <text evidence="3">The sequence shown here is derived from an EMBL/GenBank/DDBJ whole genome shotgun (WGS) entry which is preliminary data.</text>
</comment>
<dbReference type="InterPro" id="IPR036397">
    <property type="entry name" value="RNaseH_sf"/>
</dbReference>
<dbReference type="PANTHER" id="PTHR42648">
    <property type="entry name" value="TRANSPOSASE, PUTATIVE-RELATED"/>
    <property type="match status" value="1"/>
</dbReference>
<dbReference type="EMBL" id="QGNW01000094">
    <property type="protein sequence ID" value="RVW98275.1"/>
    <property type="molecule type" value="Genomic_DNA"/>
</dbReference>
<dbReference type="InterPro" id="IPR054722">
    <property type="entry name" value="PolX-like_BBD"/>
</dbReference>
<dbReference type="GO" id="GO:0015074">
    <property type="term" value="P:DNA integration"/>
    <property type="evidence" value="ECO:0007669"/>
    <property type="project" value="InterPro"/>
</dbReference>
<dbReference type="PROSITE" id="PS50994">
    <property type="entry name" value="INTEGRASE"/>
    <property type="match status" value="1"/>
</dbReference>
<evidence type="ECO:0000313" key="3">
    <source>
        <dbReference type="EMBL" id="RVW98275.1"/>
    </source>
</evidence>
<keyword evidence="1" id="KW-0645">Protease</keyword>
<dbReference type="InterPro" id="IPR039537">
    <property type="entry name" value="Retrotran_Ty1/copia-like"/>
</dbReference>
<dbReference type="GO" id="GO:0003676">
    <property type="term" value="F:nucleic acid binding"/>
    <property type="evidence" value="ECO:0007669"/>
    <property type="project" value="InterPro"/>
</dbReference>
<dbReference type="GO" id="GO:0008233">
    <property type="term" value="F:peptidase activity"/>
    <property type="evidence" value="ECO:0007669"/>
    <property type="project" value="UniProtKB-KW"/>
</dbReference>
<dbReference type="Pfam" id="PF22936">
    <property type="entry name" value="Pol_BBD"/>
    <property type="match status" value="1"/>
</dbReference>
<accession>A0A438INT5</accession>
<dbReference type="InterPro" id="IPR012337">
    <property type="entry name" value="RNaseH-like_sf"/>
</dbReference>
<sequence>MTTDSNTLDVSDHYSSTGNVVVGNGQTLDISSVGYTSFSSCKSSKSLHLTNVLHVPQITKNLISVAKFTQDNDVILEFDSHCCFVKDKKSREILLQGNLKEGLYQLDISKVSSNRQFVGFSEDTNVFLSHLATTPSTINKQPIAPSVGYNLMGGEYCPLQSLLQKKGILFHHPCPHGHQQNGKMERKHRSIVEIGLTLLAKSQLPFTFWWHAFSTATYLLNRLPTLTSSHPSMCPTASRLVSPSIPSPPISAPSLHPMTTRSKMGTFKPKLLPDHITYLSTSISPLDQLPTTVSQALKNPNWHTAMVEEYQALVRNNTWTLVPFHPSMNVIDSKRIFCVKYDSNGTIQRYKARLVAKGFQQYAVEVAEVEVVTVDEEMKTVDFVHVVEIGSTHQNGGSTS</sequence>
<protein>
    <submittedName>
        <fullName evidence="3">Putative mitochondrial protein</fullName>
    </submittedName>
</protein>